<proteinExistence type="predicted"/>
<sequence length="203" mass="22215">MASSRDRSTSTTIFNTSPALSRMTSGLTQCRLPGSPTSLDSLPRSSLTTASEWIPAWPSLSSSATWLTLNLKTPCLSSLGSIAQRFPASTEVEKRCSGVLDEMVKKKADTLDKSNSGARVAVEWFYGCVSRKWQRITCKDKMQIMQCPVGKIYRVAVFLTNVHTCMSGGNIISESFRCAPPCVEEYIASFAEIPVGDIFSVHE</sequence>
<keyword evidence="2" id="KW-1185">Reference proteome</keyword>
<dbReference type="Proteomes" id="UP000193411">
    <property type="component" value="Unassembled WGS sequence"/>
</dbReference>
<reference evidence="1 2" key="1">
    <citation type="submission" date="2016-07" db="EMBL/GenBank/DDBJ databases">
        <title>Pervasive Adenine N6-methylation of Active Genes in Fungi.</title>
        <authorList>
            <consortium name="DOE Joint Genome Institute"/>
            <person name="Mondo S.J."/>
            <person name="Dannebaum R.O."/>
            <person name="Kuo R.C."/>
            <person name="Labutti K."/>
            <person name="Haridas S."/>
            <person name="Kuo A."/>
            <person name="Salamov A."/>
            <person name="Ahrendt S.R."/>
            <person name="Lipzen A."/>
            <person name="Sullivan W."/>
            <person name="Andreopoulos W.B."/>
            <person name="Clum A."/>
            <person name="Lindquist E."/>
            <person name="Daum C."/>
            <person name="Ramamoorthy G.K."/>
            <person name="Gryganskyi A."/>
            <person name="Culley D."/>
            <person name="Magnuson J.K."/>
            <person name="James T.Y."/>
            <person name="O'Malley M.A."/>
            <person name="Stajich J.E."/>
            <person name="Spatafora J.W."/>
            <person name="Visel A."/>
            <person name="Grigoriev I.V."/>
        </authorList>
    </citation>
    <scope>NUCLEOTIDE SEQUENCE [LARGE SCALE GENOMIC DNA]</scope>
    <source>
        <strain evidence="1 2">PL171</strain>
    </source>
</reference>
<name>A0A1Y2HDY4_9FUNG</name>
<accession>A0A1Y2HDY4</accession>
<comment type="caution">
    <text evidence="1">The sequence shown here is derived from an EMBL/GenBank/DDBJ whole genome shotgun (WGS) entry which is preliminary data.</text>
</comment>
<organism evidence="1 2">
    <name type="scientific">Catenaria anguillulae PL171</name>
    <dbReference type="NCBI Taxonomy" id="765915"/>
    <lineage>
        <taxon>Eukaryota</taxon>
        <taxon>Fungi</taxon>
        <taxon>Fungi incertae sedis</taxon>
        <taxon>Blastocladiomycota</taxon>
        <taxon>Blastocladiomycetes</taxon>
        <taxon>Blastocladiales</taxon>
        <taxon>Catenariaceae</taxon>
        <taxon>Catenaria</taxon>
    </lineage>
</organism>
<dbReference type="AlphaFoldDB" id="A0A1Y2HDY4"/>
<dbReference type="OrthoDB" id="5945905at2759"/>
<gene>
    <name evidence="1" type="ORF">BCR44DRAFT_335191</name>
</gene>
<protein>
    <submittedName>
        <fullName evidence="1">Uncharacterized protein</fullName>
    </submittedName>
</protein>
<evidence type="ECO:0000313" key="1">
    <source>
        <dbReference type="EMBL" id="ORZ32797.1"/>
    </source>
</evidence>
<dbReference type="STRING" id="765915.A0A1Y2HDY4"/>
<evidence type="ECO:0000313" key="2">
    <source>
        <dbReference type="Proteomes" id="UP000193411"/>
    </source>
</evidence>
<dbReference type="EMBL" id="MCFL01000042">
    <property type="protein sequence ID" value="ORZ32797.1"/>
    <property type="molecule type" value="Genomic_DNA"/>
</dbReference>